<reference evidence="1" key="1">
    <citation type="submission" date="2018-05" db="EMBL/GenBank/DDBJ databases">
        <authorList>
            <person name="Lanie J.A."/>
            <person name="Ng W.-L."/>
            <person name="Kazmierczak K.M."/>
            <person name="Andrzejewski T.M."/>
            <person name="Davidsen T.M."/>
            <person name="Wayne K.J."/>
            <person name="Tettelin H."/>
            <person name="Glass J.I."/>
            <person name="Rusch D."/>
            <person name="Podicherti R."/>
            <person name="Tsui H.-C.T."/>
            <person name="Winkler M.E."/>
        </authorList>
    </citation>
    <scope>NUCLEOTIDE SEQUENCE</scope>
</reference>
<dbReference type="AlphaFoldDB" id="A0A381UPX8"/>
<protein>
    <submittedName>
        <fullName evidence="1">Uncharacterized protein</fullName>
    </submittedName>
</protein>
<accession>A0A381UPX8</accession>
<dbReference type="PROSITE" id="PS51257">
    <property type="entry name" value="PROKAR_LIPOPROTEIN"/>
    <property type="match status" value="1"/>
</dbReference>
<proteinExistence type="predicted"/>
<organism evidence="1">
    <name type="scientific">marine metagenome</name>
    <dbReference type="NCBI Taxonomy" id="408172"/>
    <lineage>
        <taxon>unclassified sequences</taxon>
        <taxon>metagenomes</taxon>
        <taxon>ecological metagenomes</taxon>
    </lineage>
</organism>
<name>A0A381UPX8_9ZZZZ</name>
<sequence length="127" mass="13833">MCTLRYVMILAISFVGTSFACEYPPLVAVPSGEDATMEELLAAQAQIREYMTAMEEYLVCINEETEAAGDNAPEVYGQIMAERHNSAVLEMETVAEIFNSQVQAFREANPETGGMGMGMGMGMGTRN</sequence>
<gene>
    <name evidence="1" type="ORF">METZ01_LOCUS83076</name>
</gene>
<dbReference type="EMBL" id="UINC01006889">
    <property type="protein sequence ID" value="SVA30222.1"/>
    <property type="molecule type" value="Genomic_DNA"/>
</dbReference>
<evidence type="ECO:0000313" key="1">
    <source>
        <dbReference type="EMBL" id="SVA30222.1"/>
    </source>
</evidence>